<dbReference type="KEGG" id="nai:NECAME_19052"/>
<proteinExistence type="predicted"/>
<keyword evidence="1" id="KW-0812">Transmembrane</keyword>
<reference evidence="3" key="1">
    <citation type="journal article" date="2014" name="Nat. Genet.">
        <title>Genome of the human hookworm Necator americanus.</title>
        <authorList>
            <person name="Tang Y.T."/>
            <person name="Gao X."/>
            <person name="Rosa B.A."/>
            <person name="Abubucker S."/>
            <person name="Hallsworth-Pepin K."/>
            <person name="Martin J."/>
            <person name="Tyagi R."/>
            <person name="Heizer E."/>
            <person name="Zhang X."/>
            <person name="Bhonagiri-Palsikar V."/>
            <person name="Minx P."/>
            <person name="Warren W.C."/>
            <person name="Wang Q."/>
            <person name="Zhan B."/>
            <person name="Hotez P.J."/>
            <person name="Sternberg P.W."/>
            <person name="Dougall A."/>
            <person name="Gaze S.T."/>
            <person name="Mulvenna J."/>
            <person name="Sotillo J."/>
            <person name="Ranganathan S."/>
            <person name="Rabelo E.M."/>
            <person name="Wilson R.K."/>
            <person name="Felgner P.L."/>
            <person name="Bethony J."/>
            <person name="Hawdon J.M."/>
            <person name="Gasser R.B."/>
            <person name="Loukas A."/>
            <person name="Mitreva M."/>
        </authorList>
    </citation>
    <scope>NUCLEOTIDE SEQUENCE [LARGE SCALE GENOMIC DNA]</scope>
</reference>
<keyword evidence="1" id="KW-0472">Membrane</keyword>
<feature type="transmembrane region" description="Helical" evidence="1">
    <location>
        <begin position="32"/>
        <end position="48"/>
    </location>
</feature>
<keyword evidence="1" id="KW-1133">Transmembrane helix</keyword>
<evidence type="ECO:0000256" key="1">
    <source>
        <dbReference type="SAM" id="Phobius"/>
    </source>
</evidence>
<evidence type="ECO:0000313" key="3">
    <source>
        <dbReference type="Proteomes" id="UP000053676"/>
    </source>
</evidence>
<evidence type="ECO:0000313" key="2">
    <source>
        <dbReference type="EMBL" id="ETN72020.1"/>
    </source>
</evidence>
<dbReference type="AlphaFoldDB" id="W2SQW2"/>
<name>W2SQW2_NECAM</name>
<sequence>MDAPRVPWNYTLPNGNVAITMDRIFLDCSSPLLLYIVYGFFPGKYVVWRKKMINYRIFFPLICEIFE</sequence>
<organism evidence="2 3">
    <name type="scientific">Necator americanus</name>
    <name type="common">Human hookworm</name>
    <dbReference type="NCBI Taxonomy" id="51031"/>
    <lineage>
        <taxon>Eukaryota</taxon>
        <taxon>Metazoa</taxon>
        <taxon>Ecdysozoa</taxon>
        <taxon>Nematoda</taxon>
        <taxon>Chromadorea</taxon>
        <taxon>Rhabditida</taxon>
        <taxon>Rhabditina</taxon>
        <taxon>Rhabditomorpha</taxon>
        <taxon>Strongyloidea</taxon>
        <taxon>Ancylostomatidae</taxon>
        <taxon>Bunostominae</taxon>
        <taxon>Necator</taxon>
    </lineage>
</organism>
<dbReference type="EMBL" id="KI665893">
    <property type="protein sequence ID" value="ETN72020.1"/>
    <property type="molecule type" value="Genomic_DNA"/>
</dbReference>
<accession>W2SQW2</accession>
<dbReference type="Proteomes" id="UP000053676">
    <property type="component" value="Unassembled WGS sequence"/>
</dbReference>
<protein>
    <submittedName>
        <fullName evidence="2">Uncharacterized protein</fullName>
    </submittedName>
</protein>
<gene>
    <name evidence="2" type="ORF">NECAME_19052</name>
</gene>
<keyword evidence="3" id="KW-1185">Reference proteome</keyword>